<dbReference type="Pfam" id="PF00754">
    <property type="entry name" value="F5_F8_type_C"/>
    <property type="match status" value="1"/>
</dbReference>
<feature type="active site" description="Proton donor" evidence="4">
    <location>
        <position position="166"/>
    </location>
</feature>
<comment type="caution">
    <text evidence="9">The sequence shown here is derived from an EMBL/GenBank/DDBJ whole genome shotgun (WGS) entry which is preliminary data.</text>
</comment>
<dbReference type="SUPFAM" id="SSF49785">
    <property type="entry name" value="Galactose-binding domain-like"/>
    <property type="match status" value="2"/>
</dbReference>
<evidence type="ECO:0000256" key="5">
    <source>
        <dbReference type="SAM" id="SignalP"/>
    </source>
</evidence>
<dbReference type="InterPro" id="IPR017853">
    <property type="entry name" value="GH"/>
</dbReference>
<dbReference type="SUPFAM" id="SSF51445">
    <property type="entry name" value="(Trans)glycosidases"/>
    <property type="match status" value="1"/>
</dbReference>
<dbReference type="Gene3D" id="3.20.20.80">
    <property type="entry name" value="Glycosidases"/>
    <property type="match status" value="1"/>
</dbReference>
<dbReference type="Proteomes" id="UP001597168">
    <property type="component" value="Unassembled WGS sequence"/>
</dbReference>
<dbReference type="InterPro" id="IPR022790">
    <property type="entry name" value="GH26_dom"/>
</dbReference>
<gene>
    <name evidence="9" type="ORF">ACFQ3T_06755</name>
</gene>
<dbReference type="PANTHER" id="PTHR40079:SF4">
    <property type="entry name" value="GH26 DOMAIN-CONTAINING PROTEIN-RELATED"/>
    <property type="match status" value="1"/>
</dbReference>
<dbReference type="InterPro" id="IPR005084">
    <property type="entry name" value="CBM6"/>
</dbReference>
<dbReference type="PROSITE" id="PS51764">
    <property type="entry name" value="GH26"/>
    <property type="match status" value="1"/>
</dbReference>
<evidence type="ECO:0000256" key="4">
    <source>
        <dbReference type="PROSITE-ProRule" id="PRU01100"/>
    </source>
</evidence>
<proteinExistence type="inferred from homology"/>
<keyword evidence="10" id="KW-1185">Reference proteome</keyword>
<feature type="active site" description="Nucleophile" evidence="4">
    <location>
        <position position="253"/>
    </location>
</feature>
<feature type="signal peptide" evidence="5">
    <location>
        <begin position="1"/>
        <end position="28"/>
    </location>
</feature>
<evidence type="ECO:0000259" key="6">
    <source>
        <dbReference type="PROSITE" id="PS50022"/>
    </source>
</evidence>
<evidence type="ECO:0000256" key="2">
    <source>
        <dbReference type="ARBA" id="ARBA00022801"/>
    </source>
</evidence>
<evidence type="ECO:0000256" key="3">
    <source>
        <dbReference type="ARBA" id="ARBA00023295"/>
    </source>
</evidence>
<accession>A0ABW3QPW6</accession>
<keyword evidence="5" id="KW-0732">Signal</keyword>
<comment type="similarity">
    <text evidence="1 4">Belongs to the glycosyl hydrolase 26 family.</text>
</comment>
<dbReference type="InterPro" id="IPR000805">
    <property type="entry name" value="Glyco_hydro_26"/>
</dbReference>
<evidence type="ECO:0000259" key="8">
    <source>
        <dbReference type="PROSITE" id="PS51764"/>
    </source>
</evidence>
<sequence>MSRRRSLAMALAGATLVGGAITAVPGHAATPAKFEPPAGKVISFIGQDAGAIGGTAHYRNGYVDTTGIVPGGVTVYTNFQVGRESWGLHTVGLDGLEEPSNWGSGDSHAQGLMNSPTFDNSALHLSLDLVNELPNVVNGVNDPLIKRMGDWMRKQDRPIFLRIGYEFNGPWNGYDPALYIASFRRIVDRLKADGVTNFATVWASAAGGDRLMDWYPGDDYVDWFGFSCWGCNWDVGMVALAAEHGNKPVMIAEVSPQGRRTDREDGAALWSSWYEGFFRFIRDNPSIKAVAYINTDWDAQPMWESSSGSVWGNSRVQDNPYIADRWKAEMANGTWLQSSPTLFQTLGYTRRGVTTDPAPPARPAGTIEVESWVPTGGARVAPDGNASGGNVLAYVNTYLSGAMLRNAPRATSVTLRYAAPAAGTITLYVNDQPIKIPFASTYSWNAFGTVTVDVDIPAGSFLRLQQKQGDSGVNLDAMTFTDTAGSPLNRAGWHAWASSTEPGGSANAAIDGDLGTRWSSGAVQQPSAMQYLAVNTGAPHQVRKVVLDAGASSGDYPRIWEVTGSNDGQTWTVLASGSGTGPVTTITLPAGQSYQLFGINQRGSAPANWWSIAELNLYP</sequence>
<dbReference type="RefSeq" id="WP_380721211.1">
    <property type="nucleotide sequence ID" value="NZ_JBHTLK010000020.1"/>
</dbReference>
<dbReference type="PROSITE" id="PS50022">
    <property type="entry name" value="FA58C_3"/>
    <property type="match status" value="1"/>
</dbReference>
<dbReference type="EMBL" id="JBHTLK010000020">
    <property type="protein sequence ID" value="MFD1146816.1"/>
    <property type="molecule type" value="Genomic_DNA"/>
</dbReference>
<keyword evidence="2 4" id="KW-0378">Hydrolase</keyword>
<dbReference type="Gene3D" id="2.60.120.260">
    <property type="entry name" value="Galactose-binding domain-like"/>
    <property type="match status" value="2"/>
</dbReference>
<dbReference type="Pfam" id="PF02156">
    <property type="entry name" value="Glyco_hydro_26"/>
    <property type="match status" value="1"/>
</dbReference>
<feature type="domain" description="CBM6" evidence="7">
    <location>
        <begin position="365"/>
        <end position="481"/>
    </location>
</feature>
<dbReference type="PROSITE" id="PS51175">
    <property type="entry name" value="CBM6"/>
    <property type="match status" value="1"/>
</dbReference>
<feature type="domain" description="F5/8 type C" evidence="6">
    <location>
        <begin position="475"/>
        <end position="574"/>
    </location>
</feature>
<evidence type="ECO:0000256" key="1">
    <source>
        <dbReference type="ARBA" id="ARBA00007754"/>
    </source>
</evidence>
<reference evidence="10" key="1">
    <citation type="journal article" date="2019" name="Int. J. Syst. Evol. Microbiol.">
        <title>The Global Catalogue of Microorganisms (GCM) 10K type strain sequencing project: providing services to taxonomists for standard genome sequencing and annotation.</title>
        <authorList>
            <consortium name="The Broad Institute Genomics Platform"/>
            <consortium name="The Broad Institute Genome Sequencing Center for Infectious Disease"/>
            <person name="Wu L."/>
            <person name="Ma J."/>
        </authorList>
    </citation>
    <scope>NUCLEOTIDE SEQUENCE [LARGE SCALE GENOMIC DNA]</scope>
    <source>
        <strain evidence="10">CCUG 60214</strain>
    </source>
</reference>
<evidence type="ECO:0000259" key="7">
    <source>
        <dbReference type="PROSITE" id="PS51175"/>
    </source>
</evidence>
<name>A0ABW3QPW6_9PSEU</name>
<dbReference type="InterPro" id="IPR008979">
    <property type="entry name" value="Galactose-bd-like_sf"/>
</dbReference>
<keyword evidence="3 4" id="KW-0326">Glycosidase</keyword>
<feature type="chain" id="PRO_5045575738" evidence="5">
    <location>
        <begin position="29"/>
        <end position="619"/>
    </location>
</feature>
<organism evidence="9 10">
    <name type="scientific">Saccharothrix hoggarensis</name>
    <dbReference type="NCBI Taxonomy" id="913853"/>
    <lineage>
        <taxon>Bacteria</taxon>
        <taxon>Bacillati</taxon>
        <taxon>Actinomycetota</taxon>
        <taxon>Actinomycetes</taxon>
        <taxon>Pseudonocardiales</taxon>
        <taxon>Pseudonocardiaceae</taxon>
        <taxon>Saccharothrix</taxon>
    </lineage>
</organism>
<feature type="domain" description="GH26" evidence="8">
    <location>
        <begin position="25"/>
        <end position="326"/>
    </location>
</feature>
<protein>
    <submittedName>
        <fullName evidence="9">Discoidin domain-containing protein</fullName>
    </submittedName>
</protein>
<dbReference type="PANTHER" id="PTHR40079">
    <property type="entry name" value="MANNAN ENDO-1,4-BETA-MANNOSIDASE E-RELATED"/>
    <property type="match status" value="1"/>
</dbReference>
<dbReference type="InterPro" id="IPR000421">
    <property type="entry name" value="FA58C"/>
</dbReference>
<evidence type="ECO:0000313" key="10">
    <source>
        <dbReference type="Proteomes" id="UP001597168"/>
    </source>
</evidence>
<evidence type="ECO:0000313" key="9">
    <source>
        <dbReference type="EMBL" id="MFD1146816.1"/>
    </source>
</evidence>